<name>A0A2I2LDM4_9FLAO</name>
<dbReference type="RefSeq" id="WP_172504876.1">
    <property type="nucleotide sequence ID" value="NZ_OENE01000004.1"/>
</dbReference>
<dbReference type="PANTHER" id="PTHR47197">
    <property type="entry name" value="PROTEIN NIRF"/>
    <property type="match status" value="1"/>
</dbReference>
<dbReference type="EMBL" id="OENE01000004">
    <property type="protein sequence ID" value="SOS58387.1"/>
    <property type="molecule type" value="Genomic_DNA"/>
</dbReference>
<gene>
    <name evidence="2" type="ORF">TNO010_120193</name>
</gene>
<dbReference type="InterPro" id="IPR051200">
    <property type="entry name" value="Host-pathogen_enzymatic-act"/>
</dbReference>
<evidence type="ECO:0000256" key="1">
    <source>
        <dbReference type="SAM" id="SignalP"/>
    </source>
</evidence>
<dbReference type="SUPFAM" id="SSF51004">
    <property type="entry name" value="C-terminal (heme d1) domain of cytochrome cd1-nitrite reductase"/>
    <property type="match status" value="1"/>
</dbReference>
<evidence type="ECO:0000313" key="2">
    <source>
        <dbReference type="EMBL" id="SOS58387.1"/>
    </source>
</evidence>
<proteinExistence type="predicted"/>
<organism evidence="2 3">
    <name type="scientific">Tenacibaculum finnmarkense genomovar ulcerans</name>
    <dbReference type="NCBI Taxonomy" id="2781388"/>
    <lineage>
        <taxon>Bacteria</taxon>
        <taxon>Pseudomonadati</taxon>
        <taxon>Bacteroidota</taxon>
        <taxon>Flavobacteriia</taxon>
        <taxon>Flavobacteriales</taxon>
        <taxon>Flavobacteriaceae</taxon>
        <taxon>Tenacibaculum</taxon>
        <taxon>Tenacibaculum finnmarkense</taxon>
    </lineage>
</organism>
<sequence length="362" mass="39743">MKITKIFLSLFLGSLLITSCSSDDAPIKELPSDYTKGIIISSEGGFGNKDGSIAYVNSQLSKLATNFVYTGENNAQLGGLIQSIAFSDTDAYIILNDVNTIIIADKTTFKKKAEITTGLKNPRYMTIIGDKGYVTNWGEGGNVTDDYVAIIDLKTNKIETTTISLENGVEQILNKDHKLYVSHKGAWSSSNIISVVDLKANNSVSKITVKDNPDEMAFDNAGNLIVLSEGKPVYNADWSKVIDRTTSAISFIDVSTKKVVKELAFPKMENASLMTYQNGNVYYYTGKDKKVHSINETATKLTAENSINVGSIYGMNVKQNQLFTVEYAFKKLSKFKVFDINTKSEIYASPVGLGASKIYFNN</sequence>
<feature type="chain" id="PRO_5014147628" description="Cell surface protein" evidence="1">
    <location>
        <begin position="26"/>
        <end position="362"/>
    </location>
</feature>
<dbReference type="Gene3D" id="2.130.10.10">
    <property type="entry name" value="YVTN repeat-like/Quinoprotein amine dehydrogenase"/>
    <property type="match status" value="1"/>
</dbReference>
<evidence type="ECO:0000313" key="3">
    <source>
        <dbReference type="Proteomes" id="UP000490060"/>
    </source>
</evidence>
<dbReference type="Proteomes" id="UP000490060">
    <property type="component" value="Unassembled WGS sequence"/>
</dbReference>
<dbReference type="PANTHER" id="PTHR47197:SF3">
    <property type="entry name" value="DIHYDRO-HEME D1 DEHYDROGENASE"/>
    <property type="match status" value="1"/>
</dbReference>
<protein>
    <recommendedName>
        <fullName evidence="4">Cell surface protein</fullName>
    </recommendedName>
</protein>
<dbReference type="InterPro" id="IPR011048">
    <property type="entry name" value="Haem_d1_sf"/>
</dbReference>
<dbReference type="InterPro" id="IPR015943">
    <property type="entry name" value="WD40/YVTN_repeat-like_dom_sf"/>
</dbReference>
<reference evidence="2 3" key="1">
    <citation type="submission" date="2017-11" db="EMBL/GenBank/DDBJ databases">
        <authorList>
            <person name="Duchaud E."/>
        </authorList>
    </citation>
    <scope>NUCLEOTIDE SEQUENCE [LARGE SCALE GENOMIC DNA]</scope>
    <source>
        <strain evidence="2 3">TNO010</strain>
    </source>
</reference>
<keyword evidence="1" id="KW-0732">Signal</keyword>
<dbReference type="PROSITE" id="PS51257">
    <property type="entry name" value="PROKAR_LIPOPROTEIN"/>
    <property type="match status" value="1"/>
</dbReference>
<evidence type="ECO:0008006" key="4">
    <source>
        <dbReference type="Google" id="ProtNLM"/>
    </source>
</evidence>
<accession>A0A2I2LDM4</accession>
<dbReference type="AlphaFoldDB" id="A0A2I2LDM4"/>
<feature type="signal peptide" evidence="1">
    <location>
        <begin position="1"/>
        <end position="25"/>
    </location>
</feature>